<dbReference type="SUPFAM" id="SSF55785">
    <property type="entry name" value="PYP-like sensor domain (PAS domain)"/>
    <property type="match status" value="1"/>
</dbReference>
<dbReference type="EMBL" id="JAQLUK010000109">
    <property type="protein sequence ID" value="MDB2294410.1"/>
    <property type="molecule type" value="Genomic_DNA"/>
</dbReference>
<keyword evidence="9" id="KW-0812">Transmembrane</keyword>
<evidence type="ECO:0000256" key="9">
    <source>
        <dbReference type="SAM" id="Phobius"/>
    </source>
</evidence>
<dbReference type="PANTHER" id="PTHR42878">
    <property type="entry name" value="TWO-COMPONENT HISTIDINE KINASE"/>
    <property type="match status" value="1"/>
</dbReference>
<evidence type="ECO:0000256" key="4">
    <source>
        <dbReference type="ARBA" id="ARBA00022741"/>
    </source>
</evidence>
<dbReference type="Proteomes" id="UP001210528">
    <property type="component" value="Unassembled WGS sequence"/>
</dbReference>
<keyword evidence="6" id="KW-0067">ATP-binding</keyword>
<dbReference type="CDD" id="cd00082">
    <property type="entry name" value="HisKA"/>
    <property type="match status" value="1"/>
</dbReference>
<feature type="coiled-coil region" evidence="8">
    <location>
        <begin position="334"/>
        <end position="364"/>
    </location>
</feature>
<dbReference type="Pfam" id="PF16927">
    <property type="entry name" value="HisKA_7TM"/>
    <property type="match status" value="1"/>
</dbReference>
<feature type="transmembrane region" description="Helical" evidence="9">
    <location>
        <begin position="180"/>
        <end position="197"/>
    </location>
</feature>
<feature type="domain" description="Signal transduction histidine kinase dimerisation/phosphoacceptor" evidence="10">
    <location>
        <begin position="357"/>
        <end position="425"/>
    </location>
</feature>
<evidence type="ECO:0000256" key="5">
    <source>
        <dbReference type="ARBA" id="ARBA00022777"/>
    </source>
</evidence>
<organism evidence="11 12">
    <name type="scientific">Halorubrum ezzemoulense</name>
    <name type="common">Halorubrum chaoviator</name>
    <dbReference type="NCBI Taxonomy" id="337243"/>
    <lineage>
        <taxon>Archaea</taxon>
        <taxon>Methanobacteriati</taxon>
        <taxon>Methanobacteriota</taxon>
        <taxon>Stenosarchaea group</taxon>
        <taxon>Halobacteria</taxon>
        <taxon>Halobacteriales</taxon>
        <taxon>Haloferacaceae</taxon>
        <taxon>Halorubrum</taxon>
    </lineage>
</organism>
<keyword evidence="5 11" id="KW-0418">Kinase</keyword>
<protein>
    <recommendedName>
        <fullName evidence="2">histidine kinase</fullName>
        <ecNumber evidence="2">2.7.13.3</ecNumber>
    </recommendedName>
</protein>
<keyword evidence="4" id="KW-0547">Nucleotide-binding</keyword>
<keyword evidence="8" id="KW-0175">Coiled coil</keyword>
<dbReference type="InterPro" id="IPR036097">
    <property type="entry name" value="HisK_dim/P_sf"/>
</dbReference>
<dbReference type="GO" id="GO:0016301">
    <property type="term" value="F:kinase activity"/>
    <property type="evidence" value="ECO:0007669"/>
    <property type="project" value="UniProtKB-KW"/>
</dbReference>
<dbReference type="Gene3D" id="3.30.450.20">
    <property type="entry name" value="PAS domain"/>
    <property type="match status" value="1"/>
</dbReference>
<dbReference type="Pfam" id="PF00512">
    <property type="entry name" value="HisKA"/>
    <property type="match status" value="1"/>
</dbReference>
<gene>
    <name evidence="11" type="ORF">PM085_19565</name>
</gene>
<evidence type="ECO:0000313" key="12">
    <source>
        <dbReference type="Proteomes" id="UP001210528"/>
    </source>
</evidence>
<feature type="non-terminal residue" evidence="11">
    <location>
        <position position="1"/>
    </location>
</feature>
<feature type="transmembrane region" description="Helical" evidence="9">
    <location>
        <begin position="39"/>
        <end position="57"/>
    </location>
</feature>
<reference evidence="11 12" key="1">
    <citation type="submission" date="2023-01" db="EMBL/GenBank/DDBJ databases">
        <title>Halorubrum ezzemoulense from Santa Pola, Spain.</title>
        <authorList>
            <person name="Feng Y."/>
            <person name="Louyakis A.S."/>
            <person name="Gogarten J.P."/>
        </authorList>
    </citation>
    <scope>NUCLEOTIDE SEQUENCE [LARGE SCALE GENOMIC DNA]</scope>
    <source>
        <strain evidence="11 12">AMM015</strain>
    </source>
</reference>
<keyword evidence="9" id="KW-1133">Transmembrane helix</keyword>
<evidence type="ECO:0000313" key="11">
    <source>
        <dbReference type="EMBL" id="MDB2294410.1"/>
    </source>
</evidence>
<dbReference type="RefSeq" id="WP_271970761.1">
    <property type="nucleotide sequence ID" value="NZ_JAQLUK010000109.1"/>
</dbReference>
<feature type="transmembrane region" description="Helical" evidence="9">
    <location>
        <begin position="209"/>
        <end position="226"/>
    </location>
</feature>
<dbReference type="SUPFAM" id="SSF47384">
    <property type="entry name" value="Homodimeric domain of signal transducing histidine kinase"/>
    <property type="match status" value="1"/>
</dbReference>
<evidence type="ECO:0000259" key="10">
    <source>
        <dbReference type="SMART" id="SM00388"/>
    </source>
</evidence>
<dbReference type="InterPro" id="IPR031621">
    <property type="entry name" value="HisKA_7TM"/>
</dbReference>
<evidence type="ECO:0000256" key="6">
    <source>
        <dbReference type="ARBA" id="ARBA00022840"/>
    </source>
</evidence>
<keyword evidence="7" id="KW-0902">Two-component regulatory system</keyword>
<dbReference type="InterPro" id="IPR050351">
    <property type="entry name" value="BphY/WalK/GraS-like"/>
</dbReference>
<keyword evidence="9" id="KW-0472">Membrane</keyword>
<dbReference type="Gene3D" id="1.10.287.130">
    <property type="match status" value="1"/>
</dbReference>
<evidence type="ECO:0000256" key="2">
    <source>
        <dbReference type="ARBA" id="ARBA00012438"/>
    </source>
</evidence>
<evidence type="ECO:0000256" key="8">
    <source>
        <dbReference type="SAM" id="Coils"/>
    </source>
</evidence>
<name>A0ABT4Z898_HALEZ</name>
<sequence length="545" mass="60059">ILVIMEAIQLVYVGGFVLAAIACLLSVRRVSQVTDADTQRGLSALLVLNGIWALTHIGRVSPLSATGQIAFYLVGLVVGLATVGAWLYFCSAYTGHDYHRRPWIRKTSISVYLSIVLIKLTNPIHGMYFDTTTTTQPFAHVVVGLDTIHWIVTGFSYALASIGFYLIFEMLDNSTSEVRSLGVVVATTALPIVFYVSSLTDTSGLITLHYEPLGIAVFAIGVLFVVDDEFAATPRFWRTQIIDDIDEVVVVTDDDGYVRDYNQRASELFSGLAEVKGRPLAETLPELKQITASEDNILTICGQNDETVRYFYVTNTTLTQVNTDVGQAIVCTDVTSAEQQHRELKRKNEQLEYKNEQLDNFANAITHELRNTLTIAGGYLEEISTQRAAVTTTSGGEAVESIEEAHDRMERIVTDLARLARSEYRIGETEICSLTTIVEAVHNHTDPDTLLVDINTDVTVEVDRALFTELYITAVQFADLYGADRLTIGADEGTVTFTTDSDPIPTEVLDGVFRYGEATPSAETGMLFPTMETIARSHGWSVDID</sequence>
<feature type="transmembrane region" description="Helical" evidence="9">
    <location>
        <begin position="109"/>
        <end position="128"/>
    </location>
</feature>
<evidence type="ECO:0000256" key="3">
    <source>
        <dbReference type="ARBA" id="ARBA00022679"/>
    </source>
</evidence>
<comment type="catalytic activity">
    <reaction evidence="1">
        <text>ATP + protein L-histidine = ADP + protein N-phospho-L-histidine.</text>
        <dbReference type="EC" id="2.7.13.3"/>
    </reaction>
</comment>
<dbReference type="EC" id="2.7.13.3" evidence="2"/>
<evidence type="ECO:0000256" key="1">
    <source>
        <dbReference type="ARBA" id="ARBA00000085"/>
    </source>
</evidence>
<comment type="caution">
    <text evidence="11">The sequence shown here is derived from an EMBL/GenBank/DDBJ whole genome shotgun (WGS) entry which is preliminary data.</text>
</comment>
<dbReference type="InterPro" id="IPR035965">
    <property type="entry name" value="PAS-like_dom_sf"/>
</dbReference>
<dbReference type="SMART" id="SM00388">
    <property type="entry name" value="HisKA"/>
    <property type="match status" value="1"/>
</dbReference>
<feature type="transmembrane region" description="Helical" evidence="9">
    <location>
        <begin position="6"/>
        <end position="27"/>
    </location>
</feature>
<keyword evidence="12" id="KW-1185">Reference proteome</keyword>
<feature type="transmembrane region" description="Helical" evidence="9">
    <location>
        <begin position="69"/>
        <end position="89"/>
    </location>
</feature>
<evidence type="ECO:0000256" key="7">
    <source>
        <dbReference type="ARBA" id="ARBA00023012"/>
    </source>
</evidence>
<proteinExistence type="predicted"/>
<feature type="transmembrane region" description="Helical" evidence="9">
    <location>
        <begin position="148"/>
        <end position="168"/>
    </location>
</feature>
<keyword evidence="3" id="KW-0808">Transferase</keyword>
<dbReference type="InterPro" id="IPR003661">
    <property type="entry name" value="HisK_dim/P_dom"/>
</dbReference>
<accession>A0ABT4Z898</accession>
<dbReference type="PANTHER" id="PTHR42878:SF7">
    <property type="entry name" value="SENSOR HISTIDINE KINASE GLRK"/>
    <property type="match status" value="1"/>
</dbReference>